<sequence length="169" mass="19469">MRLSPFDGPCLLCETMPLAWSVPGDAGNDWEMSRYLQVLADFELPRDVLDDTQTLQAVKADLTLLWLARTLKTPLPSDVEVVMGLESVAWCSDVPLPIGQQGVVTFCLSKDFPMLLKFKAQIKQCIFQSFSYVIYADWLPMRGVLLDSFEKTVFRYHRRYIQQIREQQQ</sequence>
<keyword evidence="2" id="KW-1185">Reference proteome</keyword>
<gene>
    <name evidence="1" type="ORF">LG219_01370</name>
</gene>
<protein>
    <recommendedName>
        <fullName evidence="3">Cyclic di-GMP receptor atypical PilZ domain-containing protein</fullName>
    </recommendedName>
</protein>
<evidence type="ECO:0000313" key="2">
    <source>
        <dbReference type="Proteomes" id="UP001198034"/>
    </source>
</evidence>
<dbReference type="EMBL" id="JAJAWG010000001">
    <property type="protein sequence ID" value="MCB5194941.1"/>
    <property type="molecule type" value="Genomic_DNA"/>
</dbReference>
<organism evidence="1 2">
    <name type="scientific">Deefgea salmonis</name>
    <dbReference type="NCBI Taxonomy" id="2875502"/>
    <lineage>
        <taxon>Bacteria</taxon>
        <taxon>Pseudomonadati</taxon>
        <taxon>Pseudomonadota</taxon>
        <taxon>Betaproteobacteria</taxon>
        <taxon>Neisseriales</taxon>
        <taxon>Chitinibacteraceae</taxon>
        <taxon>Deefgea</taxon>
    </lineage>
</organism>
<evidence type="ECO:0000313" key="1">
    <source>
        <dbReference type="EMBL" id="MCB5194941.1"/>
    </source>
</evidence>
<name>A0ABS8BH67_9NEIS</name>
<reference evidence="1 2" key="1">
    <citation type="submission" date="2021-10" db="EMBL/GenBank/DDBJ databases">
        <authorList>
            <person name="Chen M."/>
        </authorList>
    </citation>
    <scope>NUCLEOTIDE SEQUENCE [LARGE SCALE GENOMIC DNA]</scope>
    <source>
        <strain evidence="1 2">H3-26</strain>
    </source>
</reference>
<evidence type="ECO:0008006" key="3">
    <source>
        <dbReference type="Google" id="ProtNLM"/>
    </source>
</evidence>
<dbReference type="RefSeq" id="WP_226762759.1">
    <property type="nucleotide sequence ID" value="NZ_JAJAWG010000001.1"/>
</dbReference>
<dbReference type="Proteomes" id="UP001198034">
    <property type="component" value="Unassembled WGS sequence"/>
</dbReference>
<accession>A0ABS8BH67</accession>
<proteinExistence type="predicted"/>
<comment type="caution">
    <text evidence="1">The sequence shown here is derived from an EMBL/GenBank/DDBJ whole genome shotgun (WGS) entry which is preliminary data.</text>
</comment>